<dbReference type="RefSeq" id="WP_066608307.1">
    <property type="nucleotide sequence ID" value="NZ_KQ130436.1"/>
</dbReference>
<sequence>MAAASFFDLSDKVAIVTGGNGGLGLGMAMGLAQAGAAIAIAARRADKAEAALAALEEKGAKAIFVETDVADRASCFAMAQAVADRLGRIDILVANAGIGEGARPETMDEAMWRRTLDINLSGSFFSAQAVHPHLKAAGGGKIVMLGSMTSIFGAAGAANYAASKGAVVQLAKSLAIAWARDNIQVNAILPGWLVTDMVADAKARAPGFDEAIVARTPARRWGEPDDLAGTAVYLCSRASDFVTGTAIAVDGGYAVM</sequence>
<comment type="catalytic activity">
    <reaction evidence="3">
        <text>2,5-dichlorocyclohexa-2,5-dien-1,4-diol + NAD(+) = 2,5-dichlorohydroquinone + NADH + H(+)</text>
        <dbReference type="Rhea" id="RHEA:15741"/>
        <dbReference type="ChEBI" id="CHEBI:15378"/>
        <dbReference type="ChEBI" id="CHEBI:27545"/>
        <dbReference type="ChEBI" id="CHEBI:28975"/>
        <dbReference type="ChEBI" id="CHEBI:57540"/>
        <dbReference type="ChEBI" id="CHEBI:57945"/>
    </reaction>
</comment>
<dbReference type="SUPFAM" id="SSF51735">
    <property type="entry name" value="NAD(P)-binding Rossmann-fold domains"/>
    <property type="match status" value="1"/>
</dbReference>
<keyword evidence="2" id="KW-0560">Oxidoreductase</keyword>
<keyword evidence="5" id="KW-1185">Reference proteome</keyword>
<comment type="similarity">
    <text evidence="1">Belongs to the short-chain dehydrogenases/reductases (SDR) family.</text>
</comment>
<dbReference type="NCBIfam" id="NF005559">
    <property type="entry name" value="PRK07231.1"/>
    <property type="match status" value="1"/>
</dbReference>
<dbReference type="InterPro" id="IPR002347">
    <property type="entry name" value="SDR_fam"/>
</dbReference>
<dbReference type="InterPro" id="IPR036291">
    <property type="entry name" value="NAD(P)-bd_dom_sf"/>
</dbReference>
<dbReference type="PATRIC" id="fig|1420583.3.peg.3782"/>
<dbReference type="PRINTS" id="PR00080">
    <property type="entry name" value="SDRFAMILY"/>
</dbReference>
<dbReference type="EMBL" id="JACT01000005">
    <property type="protein sequence ID" value="KMS53235.1"/>
    <property type="molecule type" value="Genomic_DNA"/>
</dbReference>
<dbReference type="GO" id="GO:0016616">
    <property type="term" value="F:oxidoreductase activity, acting on the CH-OH group of donors, NAD or NADP as acceptor"/>
    <property type="evidence" value="ECO:0007669"/>
    <property type="project" value="TreeGrafter"/>
</dbReference>
<dbReference type="FunFam" id="3.40.50.720:FF:000084">
    <property type="entry name" value="Short-chain dehydrogenase reductase"/>
    <property type="match status" value="1"/>
</dbReference>
<comment type="caution">
    <text evidence="4">The sequence shown here is derived from an EMBL/GenBank/DDBJ whole genome shotgun (WGS) entry which is preliminary data.</text>
</comment>
<dbReference type="Proteomes" id="UP000052232">
    <property type="component" value="Unassembled WGS sequence"/>
</dbReference>
<evidence type="ECO:0000256" key="2">
    <source>
        <dbReference type="ARBA" id="ARBA00023002"/>
    </source>
</evidence>
<protein>
    <submittedName>
        <fullName evidence="4">2-deoxy-D-gluconate 3-dehydrogenase</fullName>
    </submittedName>
</protein>
<dbReference type="PROSITE" id="PS00061">
    <property type="entry name" value="ADH_SHORT"/>
    <property type="match status" value="1"/>
</dbReference>
<dbReference type="PANTHER" id="PTHR42760:SF115">
    <property type="entry name" value="3-OXOACYL-[ACYL-CARRIER-PROTEIN] REDUCTASE FABG"/>
    <property type="match status" value="1"/>
</dbReference>
<accession>A0A0J8ADV5</accession>
<dbReference type="Gene3D" id="3.40.50.720">
    <property type="entry name" value="NAD(P)-binding Rossmann-like Domain"/>
    <property type="match status" value="1"/>
</dbReference>
<dbReference type="PANTHER" id="PTHR42760">
    <property type="entry name" value="SHORT-CHAIN DEHYDROGENASES/REDUCTASES FAMILY MEMBER"/>
    <property type="match status" value="1"/>
</dbReference>
<dbReference type="PRINTS" id="PR00081">
    <property type="entry name" value="GDHRDH"/>
</dbReference>
<name>A0A0J8ADV5_9SPHN</name>
<evidence type="ECO:0000256" key="3">
    <source>
        <dbReference type="ARBA" id="ARBA00051383"/>
    </source>
</evidence>
<evidence type="ECO:0000256" key="1">
    <source>
        <dbReference type="ARBA" id="ARBA00006484"/>
    </source>
</evidence>
<proteinExistence type="inferred from homology"/>
<evidence type="ECO:0000313" key="4">
    <source>
        <dbReference type="EMBL" id="KMS53235.1"/>
    </source>
</evidence>
<reference evidence="4 5" key="1">
    <citation type="journal article" date="2015" name="G3 (Bethesda)">
        <title>Insights into Ongoing Evolution of the Hexachlorocyclohexane Catabolic Pathway from Comparative Genomics of Ten Sphingomonadaceae Strains.</title>
        <authorList>
            <person name="Pearce S.L."/>
            <person name="Oakeshott J.G."/>
            <person name="Pandey G."/>
        </authorList>
    </citation>
    <scope>NUCLEOTIDE SEQUENCE [LARGE SCALE GENOMIC DNA]</scope>
    <source>
        <strain evidence="4 5">LL01</strain>
    </source>
</reference>
<evidence type="ECO:0000313" key="5">
    <source>
        <dbReference type="Proteomes" id="UP000052232"/>
    </source>
</evidence>
<dbReference type="InterPro" id="IPR020904">
    <property type="entry name" value="Sc_DH/Rdtase_CS"/>
</dbReference>
<dbReference type="STRING" id="1420583.V473_19880"/>
<dbReference type="Pfam" id="PF13561">
    <property type="entry name" value="adh_short_C2"/>
    <property type="match status" value="1"/>
</dbReference>
<organism evidence="4 5">
    <name type="scientific">Sphingobium cupriresistens LL01</name>
    <dbReference type="NCBI Taxonomy" id="1420583"/>
    <lineage>
        <taxon>Bacteria</taxon>
        <taxon>Pseudomonadati</taxon>
        <taxon>Pseudomonadota</taxon>
        <taxon>Alphaproteobacteria</taxon>
        <taxon>Sphingomonadales</taxon>
        <taxon>Sphingomonadaceae</taxon>
        <taxon>Sphingobium</taxon>
    </lineage>
</organism>
<dbReference type="AlphaFoldDB" id="A0A0J8ADV5"/>
<gene>
    <name evidence="4" type="ORF">V473_19880</name>
</gene>